<protein>
    <recommendedName>
        <fullName evidence="4">DUF4829 domain-containing protein</fullName>
    </recommendedName>
</protein>
<accession>A0ABC8CR32</accession>
<dbReference type="RefSeq" id="WP_159034393.1">
    <property type="nucleotide sequence ID" value="NZ_CP027777.1"/>
</dbReference>
<feature type="transmembrane region" description="Helical" evidence="1">
    <location>
        <begin position="7"/>
        <end position="26"/>
    </location>
</feature>
<evidence type="ECO:0000256" key="1">
    <source>
        <dbReference type="SAM" id="Phobius"/>
    </source>
</evidence>
<evidence type="ECO:0008006" key="4">
    <source>
        <dbReference type="Google" id="ProtNLM"/>
    </source>
</evidence>
<gene>
    <name evidence="2" type="ORF">C7M56_04090</name>
</gene>
<proteinExistence type="predicted"/>
<name>A0ABC8CR32_CLOBO</name>
<evidence type="ECO:0000313" key="2">
    <source>
        <dbReference type="EMBL" id="AVQ37901.1"/>
    </source>
</evidence>
<dbReference type="AlphaFoldDB" id="A0ABC8CR32"/>
<keyword evidence="1" id="KW-0472">Membrane</keyword>
<dbReference type="Proteomes" id="UP000240615">
    <property type="component" value="Chromosome"/>
</dbReference>
<evidence type="ECO:0000313" key="3">
    <source>
        <dbReference type="Proteomes" id="UP000240615"/>
    </source>
</evidence>
<sequence length="143" mass="17265">MDKRKNKFIILGIVVILLGIFSYNYYQKKQKFVGTPLEPIYKIVKIQNFKKGTYEEYKELFSNPNKVITKEQFEAYRNSNKSKDMFKYDGDSIKRIMSHMKSEEEGKDLYKVYYLKNPNDNKEKNNASYWMIVKENNKWVIRN</sequence>
<organism evidence="2 3">
    <name type="scientific">Clostridium botulinum</name>
    <dbReference type="NCBI Taxonomy" id="1491"/>
    <lineage>
        <taxon>Bacteria</taxon>
        <taxon>Bacillati</taxon>
        <taxon>Bacillota</taxon>
        <taxon>Clostridia</taxon>
        <taxon>Eubacteriales</taxon>
        <taxon>Clostridiaceae</taxon>
        <taxon>Clostridium</taxon>
    </lineage>
</organism>
<dbReference type="EMBL" id="CP027777">
    <property type="protein sequence ID" value="AVQ37901.1"/>
    <property type="molecule type" value="Genomic_DNA"/>
</dbReference>
<keyword evidence="1" id="KW-1133">Transmembrane helix</keyword>
<keyword evidence="1" id="KW-0812">Transmembrane</keyword>
<reference evidence="2 3" key="1">
    <citation type="submission" date="2018-01" db="EMBL/GenBank/DDBJ databases">
        <title>Genetic Diversity of Clostridium botulinum in seafood.</title>
        <authorList>
            <person name="Athira V."/>
            <person name="Arun Jyothi P.V."/>
            <person name="Lalitha K.V."/>
            <person name="Joseph T.C."/>
        </authorList>
    </citation>
    <scope>NUCLEOTIDE SEQUENCE [LARGE SCALE GENOMIC DNA]</scope>
    <source>
        <strain evidence="2 3">Mfbjulcb8</strain>
    </source>
</reference>